<feature type="compositionally biased region" description="Low complexity" evidence="1">
    <location>
        <begin position="126"/>
        <end position="135"/>
    </location>
</feature>
<organism evidence="3">
    <name type="scientific">Oryza sativa subsp. japonica</name>
    <name type="common">Rice</name>
    <dbReference type="NCBI Taxonomy" id="39947"/>
    <lineage>
        <taxon>Eukaryota</taxon>
        <taxon>Viridiplantae</taxon>
        <taxon>Streptophyta</taxon>
        <taxon>Embryophyta</taxon>
        <taxon>Tracheophyta</taxon>
        <taxon>Spermatophyta</taxon>
        <taxon>Magnoliopsida</taxon>
        <taxon>Liliopsida</taxon>
        <taxon>Poales</taxon>
        <taxon>Poaceae</taxon>
        <taxon>BOP clade</taxon>
        <taxon>Oryzoideae</taxon>
        <taxon>Oryzeae</taxon>
        <taxon>Oryzinae</taxon>
        <taxon>Oryza</taxon>
        <taxon>Oryza sativa</taxon>
    </lineage>
</organism>
<dbReference type="AlphaFoldDB" id="A3AKQ3"/>
<sequence>MADRTTRSTPPPQWAELPTDCLVHVFRRLDLDELASAAPLVCRGWRRAAADPSLWRALDLRRDHLARFMPWGALAGALARLHGVHRFTLAGFLRLCVARARRHRRRPRPPAATLLVGARPRRRRVPGAAAARTARAPPPPTTRASRHSSRGGAALPTWSSTPSRPPSRPSPRRSRCTAPTSPSSGSPPAPSSPEDAAAMAAASPLRGRLRSLCLDRCYLPRQELLAILAGCGGAAPLREFTARFCVGFDDKDEEVLARGAAIERFDIGGSRLLDEPDGDATNGDDYCDSSYVDVI</sequence>
<dbReference type="EMBL" id="CM000140">
    <property type="protein sequence ID" value="EAZ27892.1"/>
    <property type="molecule type" value="Genomic_DNA"/>
</dbReference>
<reference evidence="3" key="2">
    <citation type="submission" date="2008-12" db="EMBL/GenBank/DDBJ databases">
        <title>Improved gene annotation of the rice (Oryza sativa) genomes.</title>
        <authorList>
            <person name="Wang J."/>
            <person name="Li R."/>
            <person name="Fan W."/>
            <person name="Huang Q."/>
            <person name="Zhang J."/>
            <person name="Zhou Y."/>
            <person name="Hu Y."/>
            <person name="Zi S."/>
            <person name="Li J."/>
            <person name="Ni P."/>
            <person name="Zheng H."/>
            <person name="Zhang Y."/>
            <person name="Zhao M."/>
            <person name="Hao Q."/>
            <person name="McDermott J."/>
            <person name="Samudrala R."/>
            <person name="Kristiansen K."/>
            <person name="Wong G.K.-S."/>
        </authorList>
    </citation>
    <scope>NUCLEOTIDE SEQUENCE</scope>
</reference>
<protein>
    <recommendedName>
        <fullName evidence="2">F-box domain-containing protein</fullName>
    </recommendedName>
</protein>
<dbReference type="Pfam" id="PF12937">
    <property type="entry name" value="F-box-like"/>
    <property type="match status" value="1"/>
</dbReference>
<dbReference type="InterPro" id="IPR001810">
    <property type="entry name" value="F-box_dom"/>
</dbReference>
<accession>A3AKQ3</accession>
<feature type="domain" description="F-box" evidence="2">
    <location>
        <begin position="11"/>
        <end position="58"/>
    </location>
</feature>
<dbReference type="Proteomes" id="UP000007752">
    <property type="component" value="Chromosome 3"/>
</dbReference>
<dbReference type="SUPFAM" id="SSF81383">
    <property type="entry name" value="F-box domain"/>
    <property type="match status" value="1"/>
</dbReference>
<dbReference type="PANTHER" id="PTHR38926:SF5">
    <property type="entry name" value="F-BOX AND LEUCINE-RICH REPEAT PROTEIN 6"/>
    <property type="match status" value="1"/>
</dbReference>
<gene>
    <name evidence="3" type="ORF">OsJ_11847</name>
</gene>
<evidence type="ECO:0000256" key="1">
    <source>
        <dbReference type="SAM" id="MobiDB-lite"/>
    </source>
</evidence>
<reference evidence="3" key="1">
    <citation type="journal article" date="2005" name="PLoS Biol.">
        <title>The genomes of Oryza sativa: a history of duplications.</title>
        <authorList>
            <person name="Yu J."/>
            <person name="Wang J."/>
            <person name="Lin W."/>
            <person name="Li S."/>
            <person name="Li H."/>
            <person name="Zhou J."/>
            <person name="Ni P."/>
            <person name="Dong W."/>
            <person name="Hu S."/>
            <person name="Zeng C."/>
            <person name="Zhang J."/>
            <person name="Zhang Y."/>
            <person name="Li R."/>
            <person name="Xu Z."/>
            <person name="Li S."/>
            <person name="Li X."/>
            <person name="Zheng H."/>
            <person name="Cong L."/>
            <person name="Lin L."/>
            <person name="Yin J."/>
            <person name="Geng J."/>
            <person name="Li G."/>
            <person name="Shi J."/>
            <person name="Liu J."/>
            <person name="Lv H."/>
            <person name="Li J."/>
            <person name="Wang J."/>
            <person name="Deng Y."/>
            <person name="Ran L."/>
            <person name="Shi X."/>
            <person name="Wang X."/>
            <person name="Wu Q."/>
            <person name="Li C."/>
            <person name="Ren X."/>
            <person name="Wang J."/>
            <person name="Wang X."/>
            <person name="Li D."/>
            <person name="Liu D."/>
            <person name="Zhang X."/>
            <person name="Ji Z."/>
            <person name="Zhao W."/>
            <person name="Sun Y."/>
            <person name="Zhang Z."/>
            <person name="Bao J."/>
            <person name="Han Y."/>
            <person name="Dong L."/>
            <person name="Ji J."/>
            <person name="Chen P."/>
            <person name="Wu S."/>
            <person name="Liu J."/>
            <person name="Xiao Y."/>
            <person name="Bu D."/>
            <person name="Tan J."/>
            <person name="Yang L."/>
            <person name="Ye C."/>
            <person name="Zhang J."/>
            <person name="Xu J."/>
            <person name="Zhou Y."/>
            <person name="Yu Y."/>
            <person name="Zhang B."/>
            <person name="Zhuang S."/>
            <person name="Wei H."/>
            <person name="Liu B."/>
            <person name="Lei M."/>
            <person name="Yu H."/>
            <person name="Li Y."/>
            <person name="Xu H."/>
            <person name="Wei S."/>
            <person name="He X."/>
            <person name="Fang L."/>
            <person name="Zhang Z."/>
            <person name="Zhang Y."/>
            <person name="Huang X."/>
            <person name="Su Z."/>
            <person name="Tong W."/>
            <person name="Li J."/>
            <person name="Tong Z."/>
            <person name="Li S."/>
            <person name="Ye J."/>
            <person name="Wang L."/>
            <person name="Fang L."/>
            <person name="Lei T."/>
            <person name="Chen C."/>
            <person name="Chen H."/>
            <person name="Xu Z."/>
            <person name="Li H."/>
            <person name="Huang H."/>
            <person name="Zhang F."/>
            <person name="Xu H."/>
            <person name="Li N."/>
            <person name="Zhao C."/>
            <person name="Li S."/>
            <person name="Dong L."/>
            <person name="Huang Y."/>
            <person name="Li L."/>
            <person name="Xi Y."/>
            <person name="Qi Q."/>
            <person name="Li W."/>
            <person name="Zhang B."/>
            <person name="Hu W."/>
            <person name="Zhang Y."/>
            <person name="Tian X."/>
            <person name="Jiao Y."/>
            <person name="Liang X."/>
            <person name="Jin J."/>
            <person name="Gao L."/>
            <person name="Zheng W."/>
            <person name="Hao B."/>
            <person name="Liu S."/>
            <person name="Wang W."/>
            <person name="Yuan L."/>
            <person name="Cao M."/>
            <person name="McDermott J."/>
            <person name="Samudrala R."/>
            <person name="Wang J."/>
            <person name="Wong G.K."/>
            <person name="Yang H."/>
        </authorList>
    </citation>
    <scope>NUCLEOTIDE SEQUENCE [LARGE SCALE GENOMIC DNA]</scope>
</reference>
<evidence type="ECO:0000313" key="3">
    <source>
        <dbReference type="EMBL" id="EAZ27892.1"/>
    </source>
</evidence>
<dbReference type="InterPro" id="IPR036047">
    <property type="entry name" value="F-box-like_dom_sf"/>
</dbReference>
<evidence type="ECO:0000259" key="2">
    <source>
        <dbReference type="PROSITE" id="PS50181"/>
    </source>
</evidence>
<feature type="region of interest" description="Disordered" evidence="1">
    <location>
        <begin position="102"/>
        <end position="199"/>
    </location>
</feature>
<proteinExistence type="predicted"/>
<name>A3AKQ3_ORYSJ</name>
<dbReference type="SMART" id="SM00256">
    <property type="entry name" value="FBOX"/>
    <property type="match status" value="1"/>
</dbReference>
<dbReference type="Gene3D" id="1.20.1280.50">
    <property type="match status" value="1"/>
</dbReference>
<dbReference type="PROSITE" id="PS50181">
    <property type="entry name" value="FBOX"/>
    <property type="match status" value="1"/>
</dbReference>
<dbReference type="PANTHER" id="PTHR38926">
    <property type="entry name" value="F-BOX DOMAIN CONTAINING PROTEIN, EXPRESSED"/>
    <property type="match status" value="1"/>
</dbReference>